<dbReference type="RefSeq" id="XP_014172812.1">
    <property type="nucleotide sequence ID" value="XM_014317337.1"/>
</dbReference>
<dbReference type="Proteomes" id="UP000007796">
    <property type="component" value="Unassembled WGS sequence"/>
</dbReference>
<dbReference type="eggNOG" id="KOG0819">
    <property type="taxonomic scope" value="Eukaryota"/>
</dbReference>
<dbReference type="GO" id="GO:0005886">
    <property type="term" value="C:plasma membrane"/>
    <property type="evidence" value="ECO:0007669"/>
    <property type="project" value="TreeGrafter"/>
</dbReference>
<keyword evidence="3" id="KW-1185">Reference proteome</keyword>
<dbReference type="PANTHER" id="PTHR10502">
    <property type="entry name" value="ANNEXIN"/>
    <property type="match status" value="1"/>
</dbReference>
<dbReference type="OrthoDB" id="2134400at2759"/>
<dbReference type="GO" id="GO:0001786">
    <property type="term" value="F:phosphatidylserine binding"/>
    <property type="evidence" value="ECO:0007669"/>
    <property type="project" value="TreeGrafter"/>
</dbReference>
<dbReference type="GO" id="GO:0005544">
    <property type="term" value="F:calcium-dependent phospholipid binding"/>
    <property type="evidence" value="ECO:0007669"/>
    <property type="project" value="InterPro"/>
</dbReference>
<proteinExistence type="predicted"/>
<reference evidence="2 3" key="1">
    <citation type="journal article" date="2011" name="Proc. Natl. Acad. Sci. U.S.A.">
        <title>Genome and transcriptome analyses of the mountain pine beetle-fungal symbiont Grosmannia clavigera, a lodgepole pine pathogen.</title>
        <authorList>
            <person name="DiGuistini S."/>
            <person name="Wang Y."/>
            <person name="Liao N.Y."/>
            <person name="Taylor G."/>
            <person name="Tanguay P."/>
            <person name="Feau N."/>
            <person name="Henrissat B."/>
            <person name="Chan S.K."/>
            <person name="Hesse-Orce U."/>
            <person name="Alamouti S.M."/>
            <person name="Tsui C.K.M."/>
            <person name="Docking R.T."/>
            <person name="Levasseur A."/>
            <person name="Haridas S."/>
            <person name="Robertson G."/>
            <person name="Birol I."/>
            <person name="Holt R.A."/>
            <person name="Marra M.A."/>
            <person name="Hamelin R.C."/>
            <person name="Hirst M."/>
            <person name="Jones S.J.M."/>
            <person name="Bohlmann J."/>
            <person name="Breuil C."/>
        </authorList>
    </citation>
    <scope>NUCLEOTIDE SEQUENCE [LARGE SCALE GENOMIC DNA]</scope>
    <source>
        <strain evidence="3">kw1407 / UAMH 11150</strain>
    </source>
</reference>
<dbReference type="EMBL" id="GL629769">
    <property type="protein sequence ID" value="EFX03330.1"/>
    <property type="molecule type" value="Genomic_DNA"/>
</dbReference>
<evidence type="ECO:0000313" key="3">
    <source>
        <dbReference type="Proteomes" id="UP000007796"/>
    </source>
</evidence>
<dbReference type="InParanoid" id="F0XHQ6"/>
<accession>F0XHQ6</accession>
<dbReference type="GO" id="GO:0005509">
    <property type="term" value="F:calcium ion binding"/>
    <property type="evidence" value="ECO:0007669"/>
    <property type="project" value="InterPro"/>
</dbReference>
<feature type="region of interest" description="Disordered" evidence="1">
    <location>
        <begin position="1"/>
        <end position="133"/>
    </location>
</feature>
<dbReference type="GO" id="GO:0005737">
    <property type="term" value="C:cytoplasm"/>
    <property type="evidence" value="ECO:0007669"/>
    <property type="project" value="TreeGrafter"/>
</dbReference>
<dbReference type="GO" id="GO:0012506">
    <property type="term" value="C:vesicle membrane"/>
    <property type="evidence" value="ECO:0007669"/>
    <property type="project" value="TreeGrafter"/>
</dbReference>
<sequence>MSLQVDDAGRRSRSRSPSGRPSAAIERSPSGRDRDRDRSRDPLDRDALNIARAPYPGDNDDDGDGGGRRRRGDRSPRLPSDDASYRQTKYESVEIKRSDSRREKEYRYEKEEERDRKSSRDLDKEKQRLIGEDKLSFLPAKYAVKTVPTPAQAPALAPISGRERDMPRSAIKMRSNSIGESDEEDEVDDEDLAYGGTAMPAGSTGHQMPTGYAHNLLHHDDDDLDYADRRPKSAAREDRHYRHDSFGRDPRASGSNVLTIDTGHRSGRDRSPAPTKDMARLSVGTLSPGALHHSSKMSLSSAPGSPLLESYHGTYQSMSPMPSPMLLASQGPRTSTPTIMDINGPESDDEQGLGAGGGGGGDKIRRRARFYDPETDAKRLAKALRGDRHPPDVEPLIEILPGLTNDQVLELRIEYKRIVKTGPDRLGVNISKHIKARLKDEDPALMKVCYATALGKWESEAYWANFWYHGDKTRRELLIESLMGRTNAEIHQIKRNFSDKKYGDSLTKCMRTELNEDKFKRAVLFVLDEQRMDDYDRDGRLLPVNMELVRDDAVSLYHAVRSERGGETATINVVVQRSDTHLREVLRLYSSQYQSNFARDCLKKSGNLVGEMLAHILNGVINKPVRDASLVHHALTASKRDGLRRELLISRLVRYHWDSHHMAAIKAAYRSRYDRDMQDAIRDATGQSDWGLFCRELCITRHPDEVKSVERVDIHHKDRRG</sequence>
<evidence type="ECO:0000313" key="2">
    <source>
        <dbReference type="EMBL" id="EFX03330.1"/>
    </source>
</evidence>
<feature type="compositionally biased region" description="Basic and acidic residues" evidence="1">
    <location>
        <begin position="73"/>
        <end position="133"/>
    </location>
</feature>
<feature type="compositionally biased region" description="Acidic residues" evidence="1">
    <location>
        <begin position="180"/>
        <end position="192"/>
    </location>
</feature>
<name>F0XHQ6_GROCL</name>
<evidence type="ECO:0000256" key="1">
    <source>
        <dbReference type="SAM" id="MobiDB-lite"/>
    </source>
</evidence>
<dbReference type="SUPFAM" id="SSF47874">
    <property type="entry name" value="Annexin"/>
    <property type="match status" value="1"/>
</dbReference>
<feature type="region of interest" description="Disordered" evidence="1">
    <location>
        <begin position="154"/>
        <end position="277"/>
    </location>
</feature>
<dbReference type="GO" id="GO:0005634">
    <property type="term" value="C:nucleus"/>
    <property type="evidence" value="ECO:0007669"/>
    <property type="project" value="TreeGrafter"/>
</dbReference>
<dbReference type="InterPro" id="IPR037104">
    <property type="entry name" value="Annexin_sf"/>
</dbReference>
<dbReference type="HOGENOM" id="CLU_012466_1_0_1"/>
<dbReference type="AlphaFoldDB" id="F0XHQ6"/>
<dbReference type="GeneID" id="25976339"/>
<feature type="region of interest" description="Disordered" evidence="1">
    <location>
        <begin position="286"/>
        <end position="305"/>
    </location>
</feature>
<gene>
    <name evidence="2" type="ORF">CMQ_3259</name>
</gene>
<protein>
    <submittedName>
        <fullName evidence="2">Annexin</fullName>
    </submittedName>
</protein>
<feature type="region of interest" description="Disordered" evidence="1">
    <location>
        <begin position="310"/>
        <end position="370"/>
    </location>
</feature>
<feature type="compositionally biased region" description="Basic and acidic residues" evidence="1">
    <location>
        <begin position="217"/>
        <end position="251"/>
    </location>
</feature>
<organism evidence="3">
    <name type="scientific">Grosmannia clavigera (strain kw1407 / UAMH 11150)</name>
    <name type="common">Blue stain fungus</name>
    <name type="synonym">Graphiocladiella clavigera</name>
    <dbReference type="NCBI Taxonomy" id="655863"/>
    <lineage>
        <taxon>Eukaryota</taxon>
        <taxon>Fungi</taxon>
        <taxon>Dikarya</taxon>
        <taxon>Ascomycota</taxon>
        <taxon>Pezizomycotina</taxon>
        <taxon>Sordariomycetes</taxon>
        <taxon>Sordariomycetidae</taxon>
        <taxon>Ophiostomatales</taxon>
        <taxon>Ophiostomataceae</taxon>
        <taxon>Leptographium</taxon>
    </lineage>
</organism>
<dbReference type="Gene3D" id="1.10.220.10">
    <property type="entry name" value="Annexin"/>
    <property type="match status" value="4"/>
</dbReference>
<dbReference type="PANTHER" id="PTHR10502:SF107">
    <property type="entry name" value="ANNEXIN ANXC4 (AFU_ORTHOLOGUE AFUA_3G07020)"/>
    <property type="match status" value="1"/>
</dbReference>
<feature type="compositionally biased region" description="Basic and acidic residues" evidence="1">
    <location>
        <begin position="262"/>
        <end position="271"/>
    </location>
</feature>
<dbReference type="STRING" id="655863.F0XHQ6"/>
<feature type="compositionally biased region" description="Basic and acidic residues" evidence="1">
    <location>
        <begin position="29"/>
        <end position="47"/>
    </location>
</feature>